<evidence type="ECO:0000313" key="3">
    <source>
        <dbReference type="Proteomes" id="UP001066276"/>
    </source>
</evidence>
<reference evidence="2" key="1">
    <citation type="journal article" date="2022" name="bioRxiv">
        <title>Sequencing and chromosome-scale assembly of the giantPleurodeles waltlgenome.</title>
        <authorList>
            <person name="Brown T."/>
            <person name="Elewa A."/>
            <person name="Iarovenko S."/>
            <person name="Subramanian E."/>
            <person name="Araus A.J."/>
            <person name="Petzold A."/>
            <person name="Susuki M."/>
            <person name="Suzuki K.-i.T."/>
            <person name="Hayashi T."/>
            <person name="Toyoda A."/>
            <person name="Oliveira C."/>
            <person name="Osipova E."/>
            <person name="Leigh N.D."/>
            <person name="Simon A."/>
            <person name="Yun M.H."/>
        </authorList>
    </citation>
    <scope>NUCLEOTIDE SEQUENCE</scope>
    <source>
        <strain evidence="2">20211129_DDA</strain>
        <tissue evidence="2">Liver</tissue>
    </source>
</reference>
<evidence type="ECO:0000256" key="1">
    <source>
        <dbReference type="SAM" id="MobiDB-lite"/>
    </source>
</evidence>
<feature type="compositionally biased region" description="Low complexity" evidence="1">
    <location>
        <begin position="59"/>
        <end position="72"/>
    </location>
</feature>
<dbReference type="Proteomes" id="UP001066276">
    <property type="component" value="Chromosome 9"/>
</dbReference>
<feature type="compositionally biased region" description="Low complexity" evidence="1">
    <location>
        <begin position="33"/>
        <end position="42"/>
    </location>
</feature>
<keyword evidence="3" id="KW-1185">Reference proteome</keyword>
<evidence type="ECO:0000313" key="2">
    <source>
        <dbReference type="EMBL" id="KAJ1104177.1"/>
    </source>
</evidence>
<dbReference type="AlphaFoldDB" id="A0AAV7MP61"/>
<accession>A0AAV7MP61</accession>
<proteinExistence type="predicted"/>
<gene>
    <name evidence="2" type="ORF">NDU88_001590</name>
</gene>
<feature type="compositionally biased region" description="Low complexity" evidence="1">
    <location>
        <begin position="145"/>
        <end position="154"/>
    </location>
</feature>
<dbReference type="EMBL" id="JANPWB010000013">
    <property type="protein sequence ID" value="KAJ1104177.1"/>
    <property type="molecule type" value="Genomic_DNA"/>
</dbReference>
<sequence length="302" mass="31061">MARRRSNPGEEAGFGVGSERLLRCGRPRRTGGACAAALAADGSESRGRGRGGPSMTKGAASVAHAAKATQQARPPQAGGGARRSRSPKKRGQGELSKCAGRREGQHPQGGQGHFCRTGGSDLAGQGGQALVGGSAQGMVSEARNSGDSSSAGSVGDRELSHILEWSKDEAQGLEDDGITLKVRPPSRTYERRWGGVAVEGARGAVSSDSEGVELGEEVSCKARGQVQREVSMLTDTLGLLQQERSVSAYGDPGGLVAASAPWEKEKAGPVRLAGWNHSALAGGAGQGTNMELPDLIECCAHR</sequence>
<feature type="region of interest" description="Disordered" evidence="1">
    <location>
        <begin position="1"/>
        <end position="155"/>
    </location>
</feature>
<name>A0AAV7MP61_PLEWA</name>
<protein>
    <submittedName>
        <fullName evidence="2">Uncharacterized protein</fullName>
    </submittedName>
</protein>
<comment type="caution">
    <text evidence="2">The sequence shown here is derived from an EMBL/GenBank/DDBJ whole genome shotgun (WGS) entry which is preliminary data.</text>
</comment>
<organism evidence="2 3">
    <name type="scientific">Pleurodeles waltl</name>
    <name type="common">Iberian ribbed newt</name>
    <dbReference type="NCBI Taxonomy" id="8319"/>
    <lineage>
        <taxon>Eukaryota</taxon>
        <taxon>Metazoa</taxon>
        <taxon>Chordata</taxon>
        <taxon>Craniata</taxon>
        <taxon>Vertebrata</taxon>
        <taxon>Euteleostomi</taxon>
        <taxon>Amphibia</taxon>
        <taxon>Batrachia</taxon>
        <taxon>Caudata</taxon>
        <taxon>Salamandroidea</taxon>
        <taxon>Salamandridae</taxon>
        <taxon>Pleurodelinae</taxon>
        <taxon>Pleurodeles</taxon>
    </lineage>
</organism>